<accession>A0A8S5RVQ0</accession>
<proteinExistence type="predicted"/>
<organism evidence="1">
    <name type="scientific">Siphoviridae sp. ctHip2</name>
    <dbReference type="NCBI Taxonomy" id="2827830"/>
    <lineage>
        <taxon>Viruses</taxon>
        <taxon>Duplodnaviria</taxon>
        <taxon>Heunggongvirae</taxon>
        <taxon>Uroviricota</taxon>
        <taxon>Caudoviricetes</taxon>
    </lineage>
</organism>
<dbReference type="EMBL" id="BK032497">
    <property type="protein sequence ID" value="DAF42854.1"/>
    <property type="molecule type" value="Genomic_DNA"/>
</dbReference>
<reference evidence="1" key="1">
    <citation type="journal article" date="2021" name="Proc. Natl. Acad. Sci. U.S.A.">
        <title>A Catalog of Tens of Thousands of Viruses from Human Metagenomes Reveals Hidden Associations with Chronic Diseases.</title>
        <authorList>
            <person name="Tisza M.J."/>
            <person name="Buck C.B."/>
        </authorList>
    </citation>
    <scope>NUCLEOTIDE SEQUENCE</scope>
    <source>
        <strain evidence="1">CtHip2</strain>
    </source>
</reference>
<evidence type="ECO:0000313" key="1">
    <source>
        <dbReference type="EMBL" id="DAF42854.1"/>
    </source>
</evidence>
<sequence length="142" mass="16497">MDTNRLFLHSLIAEPHSITLNDCTNKLNKLSYLSKKPYNLVNQFEYEFNKEIIELALEHGLFKVFEVGFSTFEVNHALIILKRNNHLLTKAEQSKLLKDCDTVADWIRGNINTVAENETLTHDSYHKLSSLYSTLKRLKTKD</sequence>
<protein>
    <submittedName>
        <fullName evidence="1">Uncharacterized protein</fullName>
    </submittedName>
</protein>
<name>A0A8S5RVQ0_9CAUD</name>